<gene>
    <name evidence="1" type="ORF">GCM10009665_37990</name>
</gene>
<comment type="caution">
    <text evidence="1">The sequence shown here is derived from an EMBL/GenBank/DDBJ whole genome shotgun (WGS) entry which is preliminary data.</text>
</comment>
<proteinExistence type="predicted"/>
<evidence type="ECO:0000313" key="1">
    <source>
        <dbReference type="EMBL" id="GAA1243555.1"/>
    </source>
</evidence>
<protein>
    <recommendedName>
        <fullName evidence="3">SMI1/KNR4 family protein</fullName>
    </recommendedName>
</protein>
<reference evidence="2" key="1">
    <citation type="journal article" date="2019" name="Int. J. Syst. Evol. Microbiol.">
        <title>The Global Catalogue of Microorganisms (GCM) 10K type strain sequencing project: providing services to taxonomists for standard genome sequencing and annotation.</title>
        <authorList>
            <consortium name="The Broad Institute Genomics Platform"/>
            <consortium name="The Broad Institute Genome Sequencing Center for Infectious Disease"/>
            <person name="Wu L."/>
            <person name="Ma J."/>
        </authorList>
    </citation>
    <scope>NUCLEOTIDE SEQUENCE [LARGE SCALE GENOMIC DNA]</scope>
    <source>
        <strain evidence="2">JCM 13004</strain>
    </source>
</reference>
<organism evidence="1 2">
    <name type="scientific">Kitasatospora nipponensis</name>
    <dbReference type="NCBI Taxonomy" id="258049"/>
    <lineage>
        <taxon>Bacteria</taxon>
        <taxon>Bacillati</taxon>
        <taxon>Actinomycetota</taxon>
        <taxon>Actinomycetes</taxon>
        <taxon>Kitasatosporales</taxon>
        <taxon>Streptomycetaceae</taxon>
        <taxon>Kitasatospora</taxon>
    </lineage>
</organism>
<keyword evidence="2" id="KW-1185">Reference proteome</keyword>
<accession>A0ABP4GYA2</accession>
<evidence type="ECO:0008006" key="3">
    <source>
        <dbReference type="Google" id="ProtNLM"/>
    </source>
</evidence>
<dbReference type="EMBL" id="BAAALF010000064">
    <property type="protein sequence ID" value="GAA1243555.1"/>
    <property type="molecule type" value="Genomic_DNA"/>
</dbReference>
<name>A0ABP4GYA2_9ACTN</name>
<dbReference type="RefSeq" id="WP_344442917.1">
    <property type="nucleotide sequence ID" value="NZ_BAAALF010000064.1"/>
</dbReference>
<evidence type="ECO:0000313" key="2">
    <source>
        <dbReference type="Proteomes" id="UP001500037"/>
    </source>
</evidence>
<sequence>MTNRTSISTAEAVAELMVRHGIPQQGVPELPDPQGLRSRLVHAGTLAVDSEVSLASLDAYEFCCFASPAGRAEVYLRYEELPARWLATAAGEGSREGVEVPHCGWAVTMVALVAVGATAQDVLDASYDRVDYDAVWLGEWHSALEDTDRGQLGQLEQPGLALPDVGAGRTREAARRLYALEQAGDPTPFLDLTDPDSGANTLVFPTHAMSCDSVLEGTAADGRTVCHLWSGFEV</sequence>
<dbReference type="Proteomes" id="UP001500037">
    <property type="component" value="Unassembled WGS sequence"/>
</dbReference>